<gene>
    <name evidence="4" type="ORF">C5167_033225</name>
</gene>
<reference evidence="4 5" key="1">
    <citation type="journal article" date="2018" name="Science">
        <title>The opium poppy genome and morphinan production.</title>
        <authorList>
            <person name="Guo L."/>
            <person name="Winzer T."/>
            <person name="Yang X."/>
            <person name="Li Y."/>
            <person name="Ning Z."/>
            <person name="He Z."/>
            <person name="Teodor R."/>
            <person name="Lu Y."/>
            <person name="Bowser T.A."/>
            <person name="Graham I.A."/>
            <person name="Ye K."/>
        </authorList>
    </citation>
    <scope>NUCLEOTIDE SEQUENCE [LARGE SCALE GENOMIC DNA]</scope>
    <source>
        <strain evidence="5">cv. HN1</strain>
        <tissue evidence="4">Leaves</tissue>
    </source>
</reference>
<dbReference type="AlphaFoldDB" id="A0A4Y7KCM5"/>
<accession>A0A4Y7KCM5</accession>
<dbReference type="OrthoDB" id="19707at2759"/>
<dbReference type="STRING" id="3469.A0A4Y7KCM5"/>
<name>A0A4Y7KCM5_PAPSO</name>
<feature type="domain" description="Gamma-butyrobetaine hydroxylase-like N-terminal" evidence="3">
    <location>
        <begin position="32"/>
        <end position="143"/>
    </location>
</feature>
<dbReference type="Pfam" id="PF06155">
    <property type="entry name" value="GBBH-like_N"/>
    <property type="match status" value="1"/>
</dbReference>
<dbReference type="EMBL" id="CM010721">
    <property type="protein sequence ID" value="RZC70102.1"/>
    <property type="molecule type" value="Genomic_DNA"/>
</dbReference>
<keyword evidence="2" id="KW-0408">Iron</keyword>
<evidence type="ECO:0000313" key="5">
    <source>
        <dbReference type="Proteomes" id="UP000316621"/>
    </source>
</evidence>
<evidence type="ECO:0000259" key="3">
    <source>
        <dbReference type="Pfam" id="PF06155"/>
    </source>
</evidence>
<keyword evidence="5" id="KW-1185">Reference proteome</keyword>
<protein>
    <recommendedName>
        <fullName evidence="3">Gamma-butyrobetaine hydroxylase-like N-terminal domain-containing protein</fullName>
    </recommendedName>
</protein>
<dbReference type="Gramene" id="RZC70102">
    <property type="protein sequence ID" value="RZC70102"/>
    <property type="gene ID" value="C5167_033225"/>
</dbReference>
<evidence type="ECO:0000313" key="4">
    <source>
        <dbReference type="EMBL" id="RZC70102.1"/>
    </source>
</evidence>
<dbReference type="Proteomes" id="UP000316621">
    <property type="component" value="Chromosome 7"/>
</dbReference>
<proteinExistence type="predicted"/>
<dbReference type="PANTHER" id="PTHR35303:SF5">
    <property type="entry name" value="OS02G0197800 PROTEIN"/>
    <property type="match status" value="1"/>
</dbReference>
<dbReference type="GO" id="GO:0046872">
    <property type="term" value="F:metal ion binding"/>
    <property type="evidence" value="ECO:0007669"/>
    <property type="project" value="UniProtKB-KW"/>
</dbReference>
<evidence type="ECO:0000256" key="2">
    <source>
        <dbReference type="ARBA" id="ARBA00023004"/>
    </source>
</evidence>
<organism evidence="4 5">
    <name type="scientific">Papaver somniferum</name>
    <name type="common">Opium poppy</name>
    <dbReference type="NCBI Taxonomy" id="3469"/>
    <lineage>
        <taxon>Eukaryota</taxon>
        <taxon>Viridiplantae</taxon>
        <taxon>Streptophyta</taxon>
        <taxon>Embryophyta</taxon>
        <taxon>Tracheophyta</taxon>
        <taxon>Spermatophyta</taxon>
        <taxon>Magnoliopsida</taxon>
        <taxon>Ranunculales</taxon>
        <taxon>Papaveraceae</taxon>
        <taxon>Papaveroideae</taxon>
        <taxon>Papaver</taxon>
    </lineage>
</organism>
<dbReference type="InterPro" id="IPR010376">
    <property type="entry name" value="GBBH-like_N"/>
</dbReference>
<keyword evidence="1" id="KW-0479">Metal-binding</keyword>
<dbReference type="InterPro" id="IPR038492">
    <property type="entry name" value="GBBH-like_N_sf"/>
</dbReference>
<dbReference type="Gene3D" id="3.30.2020.30">
    <property type="match status" value="1"/>
</dbReference>
<evidence type="ECO:0000256" key="1">
    <source>
        <dbReference type="ARBA" id="ARBA00022723"/>
    </source>
</evidence>
<sequence length="173" mass="20166">MNQLQRAFRRSIHTSPQQTTPRLTKISLHPPKTVEVEFADGSAFNLSAEFLRVHSPAVDSKIRSVGGEKVKIMLPLLYSFSQHQQYYKSVIVNLHVKIMFLSWVIYGRRHVGIMSAEPIGNYGLRVAFDDLHKTGIYTWDYFYHLGSNKFTLMRNYIRTLKKHGLCRDPQRRQ</sequence>
<dbReference type="OMA" id="IGMIYSH"/>
<dbReference type="PANTHER" id="PTHR35303">
    <property type="entry name" value="OS02G0197800 PROTEIN"/>
    <property type="match status" value="1"/>
</dbReference>